<dbReference type="EMBL" id="JASCZI010271940">
    <property type="protein sequence ID" value="MED6218021.1"/>
    <property type="molecule type" value="Genomic_DNA"/>
</dbReference>
<reference evidence="3 4" key="1">
    <citation type="journal article" date="2023" name="Plants (Basel)">
        <title>Bridging the Gap: Combining Genomics and Transcriptomics Approaches to Understand Stylosanthes scabra, an Orphan Legume from the Brazilian Caatinga.</title>
        <authorList>
            <person name="Ferreira-Neto J.R.C."/>
            <person name="da Silva M.D."/>
            <person name="Binneck E."/>
            <person name="de Melo N.F."/>
            <person name="da Silva R.H."/>
            <person name="de Melo A.L.T.M."/>
            <person name="Pandolfi V."/>
            <person name="Bustamante F.O."/>
            <person name="Brasileiro-Vidal A.C."/>
            <person name="Benko-Iseppon A.M."/>
        </authorList>
    </citation>
    <scope>NUCLEOTIDE SEQUENCE [LARGE SCALE GENOMIC DNA]</scope>
    <source>
        <tissue evidence="3">Leaves</tissue>
    </source>
</reference>
<feature type="compositionally biased region" description="Pro residues" evidence="1">
    <location>
        <begin position="80"/>
        <end position="90"/>
    </location>
</feature>
<feature type="compositionally biased region" description="Low complexity" evidence="1">
    <location>
        <begin position="66"/>
        <end position="79"/>
    </location>
</feature>
<keyword evidence="2" id="KW-0812">Transmembrane</keyword>
<evidence type="ECO:0000256" key="1">
    <source>
        <dbReference type="SAM" id="MobiDB-lite"/>
    </source>
</evidence>
<feature type="transmembrane region" description="Helical" evidence="2">
    <location>
        <begin position="143"/>
        <end position="166"/>
    </location>
</feature>
<name>A0ABU6Z8D0_9FABA</name>
<organism evidence="3 4">
    <name type="scientific">Stylosanthes scabra</name>
    <dbReference type="NCBI Taxonomy" id="79078"/>
    <lineage>
        <taxon>Eukaryota</taxon>
        <taxon>Viridiplantae</taxon>
        <taxon>Streptophyta</taxon>
        <taxon>Embryophyta</taxon>
        <taxon>Tracheophyta</taxon>
        <taxon>Spermatophyta</taxon>
        <taxon>Magnoliopsida</taxon>
        <taxon>eudicotyledons</taxon>
        <taxon>Gunneridae</taxon>
        <taxon>Pentapetalae</taxon>
        <taxon>rosids</taxon>
        <taxon>fabids</taxon>
        <taxon>Fabales</taxon>
        <taxon>Fabaceae</taxon>
        <taxon>Papilionoideae</taxon>
        <taxon>50 kb inversion clade</taxon>
        <taxon>dalbergioids sensu lato</taxon>
        <taxon>Dalbergieae</taxon>
        <taxon>Pterocarpus clade</taxon>
        <taxon>Stylosanthes</taxon>
    </lineage>
</organism>
<sequence>MATTAILDAFGEDDRTLLQQISQPAPPSQTLVQPPPEEDDEGGRRARRRRTELAANRTRLRDDEPSSSSSHGTQSSTPAPKGPAPHPPQQHFPQHPFSYPGYLVYPIPPPHTGAAGSIKQHYRPPVSTSFSISLPIPIPIPTLLVSTAPTTLLSFILFYILLCFYVKLL</sequence>
<comment type="caution">
    <text evidence="3">The sequence shown here is derived from an EMBL/GenBank/DDBJ whole genome shotgun (WGS) entry which is preliminary data.</text>
</comment>
<dbReference type="Proteomes" id="UP001341840">
    <property type="component" value="Unassembled WGS sequence"/>
</dbReference>
<evidence type="ECO:0000256" key="2">
    <source>
        <dbReference type="SAM" id="Phobius"/>
    </source>
</evidence>
<proteinExistence type="predicted"/>
<keyword evidence="4" id="KW-1185">Reference proteome</keyword>
<evidence type="ECO:0000313" key="3">
    <source>
        <dbReference type="EMBL" id="MED6218021.1"/>
    </source>
</evidence>
<feature type="region of interest" description="Disordered" evidence="1">
    <location>
        <begin position="1"/>
        <end position="93"/>
    </location>
</feature>
<keyword evidence="2" id="KW-0472">Membrane</keyword>
<protein>
    <submittedName>
        <fullName evidence="3">Uncharacterized protein</fullName>
    </submittedName>
</protein>
<evidence type="ECO:0000313" key="4">
    <source>
        <dbReference type="Proteomes" id="UP001341840"/>
    </source>
</evidence>
<keyword evidence="2" id="KW-1133">Transmembrane helix</keyword>
<accession>A0ABU6Z8D0</accession>
<gene>
    <name evidence="3" type="ORF">PIB30_023108</name>
</gene>
<feature type="compositionally biased region" description="Polar residues" evidence="1">
    <location>
        <begin position="17"/>
        <end position="32"/>
    </location>
</feature>